<evidence type="ECO:0000256" key="1">
    <source>
        <dbReference type="SAM" id="SignalP"/>
    </source>
</evidence>
<proteinExistence type="predicted"/>
<organism evidence="3 4">
    <name type="scientific">Zizania palustris</name>
    <name type="common">Northern wild rice</name>
    <dbReference type="NCBI Taxonomy" id="103762"/>
    <lineage>
        <taxon>Eukaryota</taxon>
        <taxon>Viridiplantae</taxon>
        <taxon>Streptophyta</taxon>
        <taxon>Embryophyta</taxon>
        <taxon>Tracheophyta</taxon>
        <taxon>Spermatophyta</taxon>
        <taxon>Magnoliopsida</taxon>
        <taxon>Liliopsida</taxon>
        <taxon>Poales</taxon>
        <taxon>Poaceae</taxon>
        <taxon>BOP clade</taxon>
        <taxon>Oryzoideae</taxon>
        <taxon>Oryzeae</taxon>
        <taxon>Zizaniinae</taxon>
        <taxon>Zizania</taxon>
    </lineage>
</organism>
<dbReference type="Proteomes" id="UP000729402">
    <property type="component" value="Unassembled WGS sequence"/>
</dbReference>
<dbReference type="SMART" id="SM00837">
    <property type="entry name" value="DPBB_1"/>
    <property type="match status" value="1"/>
</dbReference>
<protein>
    <recommendedName>
        <fullName evidence="2">Expansin-like EG45 domain-containing protein</fullName>
    </recommendedName>
</protein>
<dbReference type="PANTHER" id="PTHR31692:SF56">
    <property type="entry name" value="EXPANSIN-B2-RELATED"/>
    <property type="match status" value="1"/>
</dbReference>
<name>A0A8J5W1V8_ZIZPA</name>
<comment type="caution">
    <text evidence="3">The sequence shown here is derived from an EMBL/GenBank/DDBJ whole genome shotgun (WGS) entry which is preliminary data.</text>
</comment>
<keyword evidence="1" id="KW-0732">Signal</keyword>
<dbReference type="PANTHER" id="PTHR31692">
    <property type="entry name" value="EXPANSIN-B3"/>
    <property type="match status" value="1"/>
</dbReference>
<reference evidence="3" key="1">
    <citation type="journal article" date="2021" name="bioRxiv">
        <title>Whole Genome Assembly and Annotation of Northern Wild Rice, Zizania palustris L., Supports a Whole Genome Duplication in the Zizania Genus.</title>
        <authorList>
            <person name="Haas M."/>
            <person name="Kono T."/>
            <person name="Macchietto M."/>
            <person name="Millas R."/>
            <person name="McGilp L."/>
            <person name="Shao M."/>
            <person name="Duquette J."/>
            <person name="Hirsch C.N."/>
            <person name="Kimball J."/>
        </authorList>
    </citation>
    <scope>NUCLEOTIDE SEQUENCE</scope>
    <source>
        <tissue evidence="3">Fresh leaf tissue</tissue>
    </source>
</reference>
<accession>A0A8J5W1V8</accession>
<dbReference type="PROSITE" id="PS50842">
    <property type="entry name" value="EXPANSIN_EG45"/>
    <property type="match status" value="1"/>
</dbReference>
<dbReference type="CDD" id="cd22275">
    <property type="entry name" value="DPBB_EXPB_N"/>
    <property type="match status" value="1"/>
</dbReference>
<feature type="signal peptide" evidence="1">
    <location>
        <begin position="1"/>
        <end position="23"/>
    </location>
</feature>
<feature type="domain" description="Expansin-like EG45" evidence="2">
    <location>
        <begin position="42"/>
        <end position="149"/>
    </location>
</feature>
<evidence type="ECO:0000313" key="4">
    <source>
        <dbReference type="Proteomes" id="UP000729402"/>
    </source>
</evidence>
<dbReference type="AlphaFoldDB" id="A0A8J5W1V8"/>
<evidence type="ECO:0000259" key="2">
    <source>
        <dbReference type="PROSITE" id="PS50842"/>
    </source>
</evidence>
<feature type="chain" id="PRO_5035296230" description="Expansin-like EG45 domain-containing protein" evidence="1">
    <location>
        <begin position="24"/>
        <end position="149"/>
    </location>
</feature>
<dbReference type="EMBL" id="JAAALK010000283">
    <property type="protein sequence ID" value="KAG8071718.1"/>
    <property type="molecule type" value="Genomic_DNA"/>
</dbReference>
<dbReference type="InterPro" id="IPR009009">
    <property type="entry name" value="RlpA-like_DPBB"/>
</dbReference>
<gene>
    <name evidence="3" type="ORF">GUJ93_ZPchr0006g42007</name>
</gene>
<sequence length="149" mass="14962">MVSPTFVALVALACCTFPSFASGWSAGGATWYGPAHGSGTDGGSCGYQGAVGQPPINSLIAAGSPSIYENGKGCGACYQVKCTSNPACSGNPVTVVITDVCPGGPCQAEPVHFDLSGTAFGAMANPGQDDQLRNAGKLAVQYNRQASEH</sequence>
<dbReference type="Pfam" id="PF03330">
    <property type="entry name" value="DPBB_1"/>
    <property type="match status" value="1"/>
</dbReference>
<dbReference type="OrthoDB" id="685493at2759"/>
<evidence type="ECO:0000313" key="3">
    <source>
        <dbReference type="EMBL" id="KAG8071718.1"/>
    </source>
</evidence>
<keyword evidence="4" id="KW-1185">Reference proteome</keyword>
<dbReference type="InterPro" id="IPR007112">
    <property type="entry name" value="Expansin/allergen_DPBB_dom"/>
</dbReference>
<reference evidence="3" key="2">
    <citation type="submission" date="2021-02" db="EMBL/GenBank/DDBJ databases">
        <authorList>
            <person name="Kimball J.A."/>
            <person name="Haas M.W."/>
            <person name="Macchietto M."/>
            <person name="Kono T."/>
            <person name="Duquette J."/>
            <person name="Shao M."/>
        </authorList>
    </citation>
    <scope>NUCLEOTIDE SEQUENCE</scope>
    <source>
        <tissue evidence="3">Fresh leaf tissue</tissue>
    </source>
</reference>